<protein>
    <submittedName>
        <fullName evidence="2">RidA family protein</fullName>
    </submittedName>
</protein>
<gene>
    <name evidence="2" type="ORF">PSQ40_20255</name>
</gene>
<dbReference type="Gene3D" id="3.30.1330.40">
    <property type="entry name" value="RutC-like"/>
    <property type="match status" value="1"/>
</dbReference>
<comment type="similarity">
    <text evidence="1">Belongs to the RutC family.</text>
</comment>
<dbReference type="PANTHER" id="PTHR11803">
    <property type="entry name" value="2-IMINOBUTANOATE/2-IMINOPROPANOATE DEAMINASE RIDA"/>
    <property type="match status" value="1"/>
</dbReference>
<comment type="caution">
    <text evidence="2">The sequence shown here is derived from an EMBL/GenBank/DDBJ whole genome shotgun (WGS) entry which is preliminary data.</text>
</comment>
<dbReference type="Pfam" id="PF01042">
    <property type="entry name" value="Ribonuc_L-PSP"/>
    <property type="match status" value="1"/>
</dbReference>
<dbReference type="InterPro" id="IPR006175">
    <property type="entry name" value="YjgF/YER057c/UK114"/>
</dbReference>
<dbReference type="InterPro" id="IPR035959">
    <property type="entry name" value="RutC-like_sf"/>
</dbReference>
<accession>A0ABT5N468</accession>
<dbReference type="PANTHER" id="PTHR11803:SF58">
    <property type="entry name" value="PROTEIN HMF1-RELATED"/>
    <property type="match status" value="1"/>
</dbReference>
<dbReference type="EMBL" id="JAQSIP010000013">
    <property type="protein sequence ID" value="MDD0840920.1"/>
    <property type="molecule type" value="Genomic_DNA"/>
</dbReference>
<name>A0ABT5N468_9BURK</name>
<evidence type="ECO:0000256" key="1">
    <source>
        <dbReference type="ARBA" id="ARBA00010552"/>
    </source>
</evidence>
<dbReference type="CDD" id="cd00448">
    <property type="entry name" value="YjgF_YER057c_UK114_family"/>
    <property type="match status" value="1"/>
</dbReference>
<evidence type="ECO:0000313" key="2">
    <source>
        <dbReference type="EMBL" id="MDD0840920.1"/>
    </source>
</evidence>
<reference evidence="2 3" key="1">
    <citation type="submission" date="2023-02" db="EMBL/GenBank/DDBJ databases">
        <title>Bacterial whole genomic sequence of Curvibacter sp. HBC61.</title>
        <authorList>
            <person name="Le V."/>
            <person name="Ko S.-R."/>
            <person name="Ahn C.-Y."/>
            <person name="Oh H.-M."/>
        </authorList>
    </citation>
    <scope>NUCLEOTIDE SEQUENCE [LARGE SCALE GENOMIC DNA]</scope>
    <source>
        <strain evidence="2 3">HBC61</strain>
    </source>
</reference>
<sequence length="178" mass="19032">MSVTSVPGATAVAPAQPGSTLVAPAQPGGAAALAQPLARYAAWRRVGDFVFLSGVIAVDPAAQRIVRGYADIPDAAADLVGRTGEFSSDYKDGPILAQSWYVLDRVRLTIEAAGGQMSDVFKLVQYFKNLDHFPHYSRVRKLFFPGEPPASTVVQVSAMLPSEDILIEVEATAYLPLR</sequence>
<dbReference type="RefSeq" id="WP_273953701.1">
    <property type="nucleotide sequence ID" value="NZ_JAQSIP010000013.1"/>
</dbReference>
<keyword evidence="3" id="KW-1185">Reference proteome</keyword>
<dbReference type="Proteomes" id="UP001528673">
    <property type="component" value="Unassembled WGS sequence"/>
</dbReference>
<organism evidence="2 3">
    <name type="scientific">Curvibacter cyanobacteriorum</name>
    <dbReference type="NCBI Taxonomy" id="3026422"/>
    <lineage>
        <taxon>Bacteria</taxon>
        <taxon>Pseudomonadati</taxon>
        <taxon>Pseudomonadota</taxon>
        <taxon>Betaproteobacteria</taxon>
        <taxon>Burkholderiales</taxon>
        <taxon>Comamonadaceae</taxon>
        <taxon>Curvibacter</taxon>
    </lineage>
</organism>
<evidence type="ECO:0000313" key="3">
    <source>
        <dbReference type="Proteomes" id="UP001528673"/>
    </source>
</evidence>
<dbReference type="SUPFAM" id="SSF55298">
    <property type="entry name" value="YjgF-like"/>
    <property type="match status" value="1"/>
</dbReference>
<proteinExistence type="inferred from homology"/>